<dbReference type="Proteomes" id="UP000274131">
    <property type="component" value="Unassembled WGS sequence"/>
</dbReference>
<proteinExistence type="predicted"/>
<dbReference type="AlphaFoldDB" id="A0A0N4VNV8"/>
<dbReference type="WBParaSite" id="EVEC_0001268101-mRNA-1">
    <property type="protein sequence ID" value="EVEC_0001268101-mRNA-1"/>
    <property type="gene ID" value="EVEC_0001268101"/>
</dbReference>
<sequence>MELSCNLLQEGSHLLSIADVVEYEAMKKIILEKKVNNYALSHQFIPLGLDGTKSDLKEFTDGTPLKENIRKLIIQGEHEAGQCYFVHAAQAFGQVTETTVLLVVVSVALFLIVVIVLAAILAYMKLWKVVREVQENPYYFPPEEAMYEVVVKDDSER</sequence>
<keyword evidence="1" id="KW-1133">Transmembrane helix</keyword>
<feature type="transmembrane region" description="Helical" evidence="1">
    <location>
        <begin position="100"/>
        <end position="124"/>
    </location>
</feature>
<evidence type="ECO:0000313" key="4">
    <source>
        <dbReference type="WBParaSite" id="EVEC_0001268101-mRNA-1"/>
    </source>
</evidence>
<gene>
    <name evidence="2" type="ORF">EVEC_LOCUS11854</name>
</gene>
<name>A0A0N4VNV8_ENTVE</name>
<keyword evidence="3" id="KW-1185">Reference proteome</keyword>
<keyword evidence="1" id="KW-0812">Transmembrane</keyword>
<dbReference type="EMBL" id="UXUI01012838">
    <property type="protein sequence ID" value="VDD97103.1"/>
    <property type="molecule type" value="Genomic_DNA"/>
</dbReference>
<reference evidence="2 3" key="2">
    <citation type="submission" date="2018-10" db="EMBL/GenBank/DDBJ databases">
        <authorList>
            <consortium name="Pathogen Informatics"/>
        </authorList>
    </citation>
    <scope>NUCLEOTIDE SEQUENCE [LARGE SCALE GENOMIC DNA]</scope>
</reference>
<accession>A0A0N4VNV8</accession>
<evidence type="ECO:0000313" key="2">
    <source>
        <dbReference type="EMBL" id="VDD97103.1"/>
    </source>
</evidence>
<organism evidence="4">
    <name type="scientific">Enterobius vermicularis</name>
    <name type="common">Human pinworm</name>
    <dbReference type="NCBI Taxonomy" id="51028"/>
    <lineage>
        <taxon>Eukaryota</taxon>
        <taxon>Metazoa</taxon>
        <taxon>Ecdysozoa</taxon>
        <taxon>Nematoda</taxon>
        <taxon>Chromadorea</taxon>
        <taxon>Rhabditida</taxon>
        <taxon>Spirurina</taxon>
        <taxon>Oxyuridomorpha</taxon>
        <taxon>Oxyuroidea</taxon>
        <taxon>Oxyuridae</taxon>
        <taxon>Enterobius</taxon>
    </lineage>
</organism>
<protein>
    <submittedName>
        <fullName evidence="4">Epithelial discoidin domain-containing receptor 1-like</fullName>
    </submittedName>
</protein>
<reference evidence="4" key="1">
    <citation type="submission" date="2017-02" db="UniProtKB">
        <authorList>
            <consortium name="WormBaseParasite"/>
        </authorList>
    </citation>
    <scope>IDENTIFICATION</scope>
</reference>
<evidence type="ECO:0000256" key="1">
    <source>
        <dbReference type="SAM" id="Phobius"/>
    </source>
</evidence>
<evidence type="ECO:0000313" key="3">
    <source>
        <dbReference type="Proteomes" id="UP000274131"/>
    </source>
</evidence>
<keyword evidence="1" id="KW-0472">Membrane</keyword>